<protein>
    <submittedName>
        <fullName evidence="3">Uncharacterized protein</fullName>
    </submittedName>
</protein>
<name>A0A319E0P6_ASPSB</name>
<evidence type="ECO:0000313" key="3">
    <source>
        <dbReference type="EMBL" id="PYI03567.1"/>
    </source>
</evidence>
<keyword evidence="2" id="KW-0812">Transmembrane</keyword>
<keyword evidence="2" id="KW-0472">Membrane</keyword>
<proteinExistence type="predicted"/>
<dbReference type="VEuPathDB" id="FungiDB:BO78DRAFT_389293"/>
<evidence type="ECO:0000256" key="2">
    <source>
        <dbReference type="SAM" id="Phobius"/>
    </source>
</evidence>
<dbReference type="Proteomes" id="UP000248423">
    <property type="component" value="Unassembled WGS sequence"/>
</dbReference>
<feature type="transmembrane region" description="Helical" evidence="2">
    <location>
        <begin position="12"/>
        <end position="35"/>
    </location>
</feature>
<evidence type="ECO:0000313" key="4">
    <source>
        <dbReference type="Proteomes" id="UP000248423"/>
    </source>
</evidence>
<feature type="region of interest" description="Disordered" evidence="1">
    <location>
        <begin position="299"/>
        <end position="331"/>
    </location>
</feature>
<accession>A0A319E0P6</accession>
<organism evidence="3 4">
    <name type="scientific">Aspergillus sclerotiicarbonarius (strain CBS 121057 / IBT 28362)</name>
    <dbReference type="NCBI Taxonomy" id="1448318"/>
    <lineage>
        <taxon>Eukaryota</taxon>
        <taxon>Fungi</taxon>
        <taxon>Dikarya</taxon>
        <taxon>Ascomycota</taxon>
        <taxon>Pezizomycotina</taxon>
        <taxon>Eurotiomycetes</taxon>
        <taxon>Eurotiomycetidae</taxon>
        <taxon>Eurotiales</taxon>
        <taxon>Aspergillaceae</taxon>
        <taxon>Aspergillus</taxon>
        <taxon>Aspergillus subgen. Circumdati</taxon>
    </lineage>
</organism>
<feature type="compositionally biased region" description="Basic and acidic residues" evidence="1">
    <location>
        <begin position="306"/>
        <end position="319"/>
    </location>
</feature>
<dbReference type="AlphaFoldDB" id="A0A319E0P6"/>
<dbReference type="OrthoDB" id="5383027at2759"/>
<keyword evidence="4" id="KW-1185">Reference proteome</keyword>
<gene>
    <name evidence="3" type="ORF">BO78DRAFT_389293</name>
</gene>
<reference evidence="3 4" key="1">
    <citation type="submission" date="2018-02" db="EMBL/GenBank/DDBJ databases">
        <title>The genomes of Aspergillus section Nigri reveals drivers in fungal speciation.</title>
        <authorList>
            <consortium name="DOE Joint Genome Institute"/>
            <person name="Vesth T.C."/>
            <person name="Nybo J."/>
            <person name="Theobald S."/>
            <person name="Brandl J."/>
            <person name="Frisvad J.C."/>
            <person name="Nielsen K.F."/>
            <person name="Lyhne E.K."/>
            <person name="Kogle M.E."/>
            <person name="Kuo A."/>
            <person name="Riley R."/>
            <person name="Clum A."/>
            <person name="Nolan M."/>
            <person name="Lipzen A."/>
            <person name="Salamov A."/>
            <person name="Henrissat B."/>
            <person name="Wiebenga A."/>
            <person name="De vries R.P."/>
            <person name="Grigoriev I.V."/>
            <person name="Mortensen U.H."/>
            <person name="Andersen M.R."/>
            <person name="Baker S.E."/>
        </authorList>
    </citation>
    <scope>NUCLEOTIDE SEQUENCE [LARGE SCALE GENOMIC DNA]</scope>
    <source>
        <strain evidence="3 4">CBS 121057</strain>
    </source>
</reference>
<evidence type="ECO:0000256" key="1">
    <source>
        <dbReference type="SAM" id="MobiDB-lite"/>
    </source>
</evidence>
<dbReference type="EMBL" id="KZ826379">
    <property type="protein sequence ID" value="PYI03567.1"/>
    <property type="molecule type" value="Genomic_DNA"/>
</dbReference>
<keyword evidence="2" id="KW-1133">Transmembrane helix</keyword>
<sequence>MPAGTEPKWALVSIAVVTGCLMVLGAFGLLVYIGVLKAQANYSSPFVGPFEPTSIQDLREALELTRQKRSGVDNFTRGLRLNEIWRHMMIRRTLSSSIHGRKIGDDIPPSLYKTVFLSFSKSEHTQYERWWKQLRRHIFLTKTDSQLVWHIAKCRELSLVTSWLWFRYCHHLFVKKTIRGILQLARQKSLGTTMIKKCMTMENTVLTGLKEAGKEIAVDAFHQIPQVISDDEAKTWIEAREREANSRSKEAWKVFEAGERRFFGAISAFERFEKGITLQEIEREVEDVIYVMTTPKRPKVRTNSRHPLDTRPVANHDEGNGEVATPSTGGPCLDKARGIWRAVMEKLLRKTGTETGVTA</sequence>